<accession>A0A0V0QXZ6</accession>
<dbReference type="GO" id="GO:0006094">
    <property type="term" value="P:gluconeogenesis"/>
    <property type="evidence" value="ECO:0007669"/>
    <property type="project" value="UniProtKB-UniPathway"/>
</dbReference>
<evidence type="ECO:0000313" key="10">
    <source>
        <dbReference type="EMBL" id="KRX06973.1"/>
    </source>
</evidence>
<dbReference type="PANTHER" id="PTHR30031:SF0">
    <property type="entry name" value="PHOSPHOENOLPYRUVATE CARBOXYKINASE (ATP)"/>
    <property type="match status" value="1"/>
</dbReference>
<evidence type="ECO:0000256" key="6">
    <source>
        <dbReference type="ARBA" id="ARBA00022793"/>
    </source>
</evidence>
<dbReference type="OrthoDB" id="184182at2759"/>
<evidence type="ECO:0000313" key="11">
    <source>
        <dbReference type="Proteomes" id="UP000054937"/>
    </source>
</evidence>
<proteinExistence type="inferred from homology"/>
<evidence type="ECO:0000256" key="5">
    <source>
        <dbReference type="ARBA" id="ARBA00022741"/>
    </source>
</evidence>
<dbReference type="SUPFAM" id="SSF53795">
    <property type="entry name" value="PEP carboxykinase-like"/>
    <property type="match status" value="1"/>
</dbReference>
<keyword evidence="5" id="KW-0547">Nucleotide-binding</keyword>
<dbReference type="NCBIfam" id="TIGR00224">
    <property type="entry name" value="pckA"/>
    <property type="match status" value="1"/>
</dbReference>
<dbReference type="InterPro" id="IPR013035">
    <property type="entry name" value="PEP_carboxykinase_C"/>
</dbReference>
<organism evidence="10 11">
    <name type="scientific">Pseudocohnilembus persalinus</name>
    <name type="common">Ciliate</name>
    <dbReference type="NCBI Taxonomy" id="266149"/>
    <lineage>
        <taxon>Eukaryota</taxon>
        <taxon>Sar</taxon>
        <taxon>Alveolata</taxon>
        <taxon>Ciliophora</taxon>
        <taxon>Intramacronucleata</taxon>
        <taxon>Oligohymenophorea</taxon>
        <taxon>Scuticociliatia</taxon>
        <taxon>Philasterida</taxon>
        <taxon>Pseudocohnilembidae</taxon>
        <taxon>Pseudocohnilembus</taxon>
    </lineage>
</organism>
<name>A0A0V0QXZ6_PSEPJ</name>
<dbReference type="NCBIfam" id="NF006821">
    <property type="entry name" value="PRK09344.1-3"/>
    <property type="match status" value="1"/>
</dbReference>
<dbReference type="GO" id="GO:0005524">
    <property type="term" value="F:ATP binding"/>
    <property type="evidence" value="ECO:0007669"/>
    <property type="project" value="UniProtKB-KW"/>
</dbReference>
<dbReference type="Gene3D" id="3.40.449.10">
    <property type="entry name" value="Phosphoenolpyruvate Carboxykinase, domain 1"/>
    <property type="match status" value="1"/>
</dbReference>
<gene>
    <name evidence="10" type="ORF">PPERSA_07136</name>
</gene>
<keyword evidence="6" id="KW-0210">Decarboxylase</keyword>
<dbReference type="OMA" id="MRYAGEM"/>
<dbReference type="InterPro" id="IPR001272">
    <property type="entry name" value="PEP_carboxykinase_ATP"/>
</dbReference>
<keyword evidence="11" id="KW-1185">Reference proteome</keyword>
<evidence type="ECO:0000256" key="3">
    <source>
        <dbReference type="ARBA" id="ARBA00012363"/>
    </source>
</evidence>
<dbReference type="GO" id="GO:0016301">
    <property type="term" value="F:kinase activity"/>
    <property type="evidence" value="ECO:0007669"/>
    <property type="project" value="UniProtKB-KW"/>
</dbReference>
<dbReference type="Pfam" id="PF01293">
    <property type="entry name" value="PEPCK_ATP"/>
    <property type="match status" value="1"/>
</dbReference>
<evidence type="ECO:0000256" key="8">
    <source>
        <dbReference type="ARBA" id="ARBA00023239"/>
    </source>
</evidence>
<dbReference type="GO" id="GO:0005829">
    <property type="term" value="C:cytosol"/>
    <property type="evidence" value="ECO:0007669"/>
    <property type="project" value="TreeGrafter"/>
</dbReference>
<dbReference type="PIRSF" id="PIRSF006294">
    <property type="entry name" value="PEP_crbxkin"/>
    <property type="match status" value="1"/>
</dbReference>
<comment type="catalytic activity">
    <reaction evidence="9">
        <text>oxaloacetate + ATP = phosphoenolpyruvate + ADP + CO2</text>
        <dbReference type="Rhea" id="RHEA:18617"/>
        <dbReference type="ChEBI" id="CHEBI:16452"/>
        <dbReference type="ChEBI" id="CHEBI:16526"/>
        <dbReference type="ChEBI" id="CHEBI:30616"/>
        <dbReference type="ChEBI" id="CHEBI:58702"/>
        <dbReference type="ChEBI" id="CHEBI:456216"/>
        <dbReference type="EC" id="4.1.1.49"/>
    </reaction>
</comment>
<keyword evidence="7" id="KW-0067">ATP-binding</keyword>
<dbReference type="InterPro" id="IPR008210">
    <property type="entry name" value="PEP_carboxykinase_N"/>
</dbReference>
<dbReference type="Proteomes" id="UP000054937">
    <property type="component" value="Unassembled WGS sequence"/>
</dbReference>
<evidence type="ECO:0000256" key="1">
    <source>
        <dbReference type="ARBA" id="ARBA00004742"/>
    </source>
</evidence>
<dbReference type="InParanoid" id="A0A0V0QXZ6"/>
<dbReference type="SUPFAM" id="SSF68923">
    <property type="entry name" value="PEP carboxykinase N-terminal domain"/>
    <property type="match status" value="1"/>
</dbReference>
<comment type="caution">
    <text evidence="10">The sequence shown here is derived from an EMBL/GenBank/DDBJ whole genome shotgun (WGS) entry which is preliminary data.</text>
</comment>
<dbReference type="PANTHER" id="PTHR30031">
    <property type="entry name" value="PHOSPHOENOLPYRUVATE CARBOXYKINASE ATP"/>
    <property type="match status" value="1"/>
</dbReference>
<keyword evidence="10" id="KW-0808">Transferase</keyword>
<evidence type="ECO:0000256" key="9">
    <source>
        <dbReference type="ARBA" id="ARBA00047371"/>
    </source>
</evidence>
<dbReference type="EC" id="4.1.1.49" evidence="3"/>
<dbReference type="EMBL" id="LDAU01000090">
    <property type="protein sequence ID" value="KRX06973.1"/>
    <property type="molecule type" value="Genomic_DNA"/>
</dbReference>
<keyword evidence="10" id="KW-0670">Pyruvate</keyword>
<evidence type="ECO:0000256" key="7">
    <source>
        <dbReference type="ARBA" id="ARBA00022840"/>
    </source>
</evidence>
<dbReference type="AlphaFoldDB" id="A0A0V0QXZ6"/>
<dbReference type="UniPathway" id="UPA00138"/>
<evidence type="ECO:0000256" key="4">
    <source>
        <dbReference type="ARBA" id="ARBA00022432"/>
    </source>
</evidence>
<dbReference type="CDD" id="cd00484">
    <property type="entry name" value="PEPCK_ATP"/>
    <property type="match status" value="1"/>
</dbReference>
<keyword evidence="4" id="KW-0312">Gluconeogenesis</keyword>
<sequence length="551" mass="61896">MLSNLIRKPFSIAYKGLDRWGIHNKNIHYNPSVSELYAESMKFPSPADYQTQNDTISSTGALVAYSGTRTGRSPTDKRVVEDETTKNKIWWGKVNIPISPASNAFCQDLAIKYLNNKRKLFVVDGYAGWDPLYRLKCRVICSRPYHALFMKNMLIRPTAEELARDFIDDTKLDFHIFNAGELQAPQPIEGTKCSTSVQVNFSNKTLTILGTQYAGEMKKGVFGIMHYYMPQRNVLSMHCSATEGKDKDVTLYFGLSGTGKTTLSADPKRYMLGDDEHGWSPTGVFNIEGGCYAKCIDLSAEKEPEIFNAIKYGAIMENVLFKGPKEDGIVDYHNIEITQNTRCSYPLEHIPNAKFPSMGGHAKNIIFLTCDAFGVLPPISKLTPEQAMYHFISGYTAKVAGTEVGVNDPEPTFSACFGEAFLPLHPTVYADLLAKKMKEFGSHCYLINTGWSGGKFGVGQRMSLKLTRKIVDFVHEGELDTIEWEEFPIFGFKIPKHMAGIDESVLNPRNTWKNKEEFDKTLEKLARSYAKNFEHYKSQASQEVINAGPKL</sequence>
<dbReference type="HAMAP" id="MF_00453">
    <property type="entry name" value="PEPCK_ATP"/>
    <property type="match status" value="1"/>
</dbReference>
<dbReference type="FunCoup" id="A0A0V0QXZ6">
    <property type="interactions" value="47"/>
</dbReference>
<protein>
    <recommendedName>
        <fullName evidence="3">phosphoenolpyruvate carboxykinase (ATP)</fullName>
        <ecNumber evidence="3">4.1.1.49</ecNumber>
    </recommendedName>
</protein>
<comment type="similarity">
    <text evidence="2">Belongs to the phosphoenolpyruvate carboxykinase (ATP) family.</text>
</comment>
<comment type="pathway">
    <text evidence="1">Carbohydrate biosynthesis; gluconeogenesis.</text>
</comment>
<dbReference type="NCBIfam" id="NF006820">
    <property type="entry name" value="PRK09344.1-2"/>
    <property type="match status" value="1"/>
</dbReference>
<evidence type="ECO:0000256" key="2">
    <source>
        <dbReference type="ARBA" id="ARBA00006052"/>
    </source>
</evidence>
<keyword evidence="8" id="KW-0456">Lyase</keyword>
<dbReference type="GO" id="GO:0004612">
    <property type="term" value="F:phosphoenolpyruvate carboxykinase (ATP) activity"/>
    <property type="evidence" value="ECO:0007669"/>
    <property type="project" value="UniProtKB-EC"/>
</dbReference>
<reference evidence="10 11" key="1">
    <citation type="journal article" date="2015" name="Sci. Rep.">
        <title>Genome of the facultative scuticociliatosis pathogen Pseudocohnilembus persalinus provides insight into its virulence through horizontal gene transfer.</title>
        <authorList>
            <person name="Xiong J."/>
            <person name="Wang G."/>
            <person name="Cheng J."/>
            <person name="Tian M."/>
            <person name="Pan X."/>
            <person name="Warren A."/>
            <person name="Jiang C."/>
            <person name="Yuan D."/>
            <person name="Miao W."/>
        </authorList>
    </citation>
    <scope>NUCLEOTIDE SEQUENCE [LARGE SCALE GENOMIC DNA]</scope>
    <source>
        <strain evidence="10">36N120E</strain>
    </source>
</reference>
<dbReference type="Gene3D" id="3.90.228.20">
    <property type="match status" value="1"/>
</dbReference>
<dbReference type="Gene3D" id="2.170.8.10">
    <property type="entry name" value="Phosphoenolpyruvate Carboxykinase, domain 2"/>
    <property type="match status" value="1"/>
</dbReference>
<keyword evidence="10" id="KW-0418">Kinase</keyword>